<keyword evidence="1" id="KW-1133">Transmembrane helix</keyword>
<dbReference type="EMBL" id="CP115450">
    <property type="protein sequence ID" value="WBP91909.1"/>
    <property type="molecule type" value="Genomic_DNA"/>
</dbReference>
<evidence type="ECO:0000313" key="2">
    <source>
        <dbReference type="EMBL" id="WBP91909.1"/>
    </source>
</evidence>
<gene>
    <name evidence="2" type="ORF">O1G21_02970</name>
</gene>
<evidence type="ECO:0000256" key="1">
    <source>
        <dbReference type="SAM" id="Phobius"/>
    </source>
</evidence>
<accession>A0ABY7QI37</accession>
<evidence type="ECO:0000313" key="3">
    <source>
        <dbReference type="Proteomes" id="UP001212821"/>
    </source>
</evidence>
<reference evidence="3" key="1">
    <citation type="submission" date="2022-12" db="EMBL/GenBank/DDBJ databases">
        <authorList>
            <person name="Mo P."/>
        </authorList>
    </citation>
    <scope>NUCLEOTIDE SEQUENCE [LARGE SCALE GENOMIC DNA]</scope>
    <source>
        <strain evidence="3">HUAS 3-15</strain>
    </source>
</reference>
<keyword evidence="3" id="KW-1185">Reference proteome</keyword>
<organism evidence="2 3">
    <name type="scientific">Kitasatospora cathayae</name>
    <dbReference type="NCBI Taxonomy" id="3004092"/>
    <lineage>
        <taxon>Bacteria</taxon>
        <taxon>Bacillati</taxon>
        <taxon>Actinomycetota</taxon>
        <taxon>Actinomycetes</taxon>
        <taxon>Kitasatosporales</taxon>
        <taxon>Streptomycetaceae</taxon>
        <taxon>Kitasatospora</taxon>
    </lineage>
</organism>
<sequence>MGALPIIWLQGIWLPLHDYAFDRTPLWAGIFLLPLTTGFLLGGPASGFNRVCVGWTPGPTRGRTARHGSRAGALWRST</sequence>
<dbReference type="RefSeq" id="WP_270151495.1">
    <property type="nucleotide sequence ID" value="NZ_CP115450.1"/>
</dbReference>
<keyword evidence="1" id="KW-0812">Transmembrane</keyword>
<dbReference type="Proteomes" id="UP001212821">
    <property type="component" value="Chromosome"/>
</dbReference>
<feature type="transmembrane region" description="Helical" evidence="1">
    <location>
        <begin position="24"/>
        <end position="41"/>
    </location>
</feature>
<keyword evidence="1" id="KW-0472">Membrane</keyword>
<proteinExistence type="predicted"/>
<name>A0ABY7QI37_9ACTN</name>
<protein>
    <submittedName>
        <fullName evidence="2">Uncharacterized protein</fullName>
    </submittedName>
</protein>